<protein>
    <submittedName>
        <fullName evidence="1">Uncharacterized protein</fullName>
    </submittedName>
</protein>
<name>A0A8S3J272_9BILA</name>
<reference evidence="1" key="1">
    <citation type="submission" date="2021-02" db="EMBL/GenBank/DDBJ databases">
        <authorList>
            <person name="Nowell W R."/>
        </authorList>
    </citation>
    <scope>NUCLEOTIDE SEQUENCE</scope>
</reference>
<dbReference type="EMBL" id="CAJOBI010338797">
    <property type="protein sequence ID" value="CAF5209942.1"/>
    <property type="molecule type" value="Genomic_DNA"/>
</dbReference>
<evidence type="ECO:0000313" key="2">
    <source>
        <dbReference type="Proteomes" id="UP000676336"/>
    </source>
</evidence>
<dbReference type="AlphaFoldDB" id="A0A8S3J272"/>
<sequence length="263" mass="29997">MLCRPIIVLSEDWIRNKIGEAISVNDLYGIYLPTLSPPLECSTEPIVLAYDRSHFCALITRDIGHSKSSKDLLPLYLSVNHAYDGMSLPIRFLGEDGSVEYSNNLLDEYLRVKKIDYSFDSNSSSLSILCTELGSKHLLPKDSFFTLFQKYLNDFFEVQKPKSIADQKKREKQHELDKHVARDLCSDDKSLSTIQQLPSLSSSLSPRVRSNATSYDILSHNQDNGSYEQRYVYDGTYADQSNVPHTSTFYIENPVYKSQQSPR</sequence>
<proteinExistence type="predicted"/>
<feature type="non-terminal residue" evidence="1">
    <location>
        <position position="263"/>
    </location>
</feature>
<dbReference type="Proteomes" id="UP000676336">
    <property type="component" value="Unassembled WGS sequence"/>
</dbReference>
<accession>A0A8S3J272</accession>
<organism evidence="1 2">
    <name type="scientific">Rotaria magnacalcarata</name>
    <dbReference type="NCBI Taxonomy" id="392030"/>
    <lineage>
        <taxon>Eukaryota</taxon>
        <taxon>Metazoa</taxon>
        <taxon>Spiralia</taxon>
        <taxon>Gnathifera</taxon>
        <taxon>Rotifera</taxon>
        <taxon>Eurotatoria</taxon>
        <taxon>Bdelloidea</taxon>
        <taxon>Philodinida</taxon>
        <taxon>Philodinidae</taxon>
        <taxon>Rotaria</taxon>
    </lineage>
</organism>
<comment type="caution">
    <text evidence="1">The sequence shown here is derived from an EMBL/GenBank/DDBJ whole genome shotgun (WGS) entry which is preliminary data.</text>
</comment>
<evidence type="ECO:0000313" key="1">
    <source>
        <dbReference type="EMBL" id="CAF5209942.1"/>
    </source>
</evidence>
<gene>
    <name evidence="1" type="ORF">SMN809_LOCUS78022</name>
</gene>